<dbReference type="CDD" id="cd01392">
    <property type="entry name" value="HTH_LacI"/>
    <property type="match status" value="1"/>
</dbReference>
<comment type="caution">
    <text evidence="5">The sequence shown here is derived from an EMBL/GenBank/DDBJ whole genome shotgun (WGS) entry which is preliminary data.</text>
</comment>
<organism evidence="5">
    <name type="scientific">Fervidobacterium thailandense</name>
    <dbReference type="NCBI Taxonomy" id="1008305"/>
    <lineage>
        <taxon>Bacteria</taxon>
        <taxon>Thermotogati</taxon>
        <taxon>Thermotogota</taxon>
        <taxon>Thermotogae</taxon>
        <taxon>Thermotogales</taxon>
        <taxon>Fervidobacteriaceae</taxon>
        <taxon>Fervidobacterium</taxon>
    </lineage>
</organism>
<evidence type="ECO:0000259" key="4">
    <source>
        <dbReference type="PROSITE" id="PS50932"/>
    </source>
</evidence>
<dbReference type="Gene3D" id="3.40.50.2300">
    <property type="match status" value="2"/>
</dbReference>
<dbReference type="CDD" id="cd06267">
    <property type="entry name" value="PBP1_LacI_sugar_binding-like"/>
    <property type="match status" value="1"/>
</dbReference>
<dbReference type="SUPFAM" id="SSF53822">
    <property type="entry name" value="Periplasmic binding protein-like I"/>
    <property type="match status" value="1"/>
</dbReference>
<keyword evidence="2" id="KW-0238">DNA-binding</keyword>
<accession>A0A7C4GHD8</accession>
<dbReference type="GO" id="GO:0000976">
    <property type="term" value="F:transcription cis-regulatory region binding"/>
    <property type="evidence" value="ECO:0007669"/>
    <property type="project" value="TreeGrafter"/>
</dbReference>
<dbReference type="EMBL" id="DSZY01000012">
    <property type="protein sequence ID" value="HGU39987.1"/>
    <property type="molecule type" value="Genomic_DNA"/>
</dbReference>
<dbReference type="InterPro" id="IPR028082">
    <property type="entry name" value="Peripla_BP_I"/>
</dbReference>
<reference evidence="5" key="1">
    <citation type="journal article" date="2020" name="mSystems">
        <title>Genome- and Community-Level Interaction Insights into Carbon Utilization and Element Cycling Functions of Hydrothermarchaeota in Hydrothermal Sediment.</title>
        <authorList>
            <person name="Zhou Z."/>
            <person name="Liu Y."/>
            <person name="Xu W."/>
            <person name="Pan J."/>
            <person name="Luo Z.H."/>
            <person name="Li M."/>
        </authorList>
    </citation>
    <scope>NUCLEOTIDE SEQUENCE [LARGE SCALE GENOMIC DNA]</scope>
    <source>
        <strain evidence="5">SpSt-609</strain>
    </source>
</reference>
<dbReference type="PROSITE" id="PS50932">
    <property type="entry name" value="HTH_LACI_2"/>
    <property type="match status" value="1"/>
</dbReference>
<dbReference type="Gene3D" id="1.10.260.40">
    <property type="entry name" value="lambda repressor-like DNA-binding domains"/>
    <property type="match status" value="1"/>
</dbReference>
<sequence length="334" mass="37833">MKKFVTIKDIAKAAGVSINTVSRALNNKPDINQETKERVLRIARELGYVRDATALSLRYGLTRVVGVIFEDSSNPFYSEVLKGIELEARKEGFNLILMNTERRYELEEEAVKTMLSRRVDGLIIVPTQERAEDIDFLLSTNIPTVVLGVKLERKVLPQVYSDDETGAFLAVEHLIQRGRRRILFLNAFMYKSVAQMRYAGYVRAHTKNGLPIDKSLVFQIEEGVENAYAKMKEILFSGLEFDAVFCFNDMFAIGVLEALKEARVSVPEKVAVVGYDDISLSKYVCPPLTTVRIDKEAEGRMALLLLFESIKQKNWKSNPKEVKLAVELIIRESA</sequence>
<evidence type="ECO:0000256" key="3">
    <source>
        <dbReference type="ARBA" id="ARBA00023163"/>
    </source>
</evidence>
<dbReference type="PANTHER" id="PTHR30146">
    <property type="entry name" value="LACI-RELATED TRANSCRIPTIONAL REPRESSOR"/>
    <property type="match status" value="1"/>
</dbReference>
<dbReference type="PRINTS" id="PR00036">
    <property type="entry name" value="HTHLACI"/>
</dbReference>
<feature type="domain" description="HTH lacI-type" evidence="4">
    <location>
        <begin position="5"/>
        <end position="59"/>
    </location>
</feature>
<keyword evidence="1" id="KW-0805">Transcription regulation</keyword>
<evidence type="ECO:0000256" key="1">
    <source>
        <dbReference type="ARBA" id="ARBA00023015"/>
    </source>
</evidence>
<dbReference type="SUPFAM" id="SSF47413">
    <property type="entry name" value="lambda repressor-like DNA-binding domains"/>
    <property type="match status" value="1"/>
</dbReference>
<dbReference type="Pfam" id="PF00356">
    <property type="entry name" value="LacI"/>
    <property type="match status" value="1"/>
</dbReference>
<dbReference type="PROSITE" id="PS00356">
    <property type="entry name" value="HTH_LACI_1"/>
    <property type="match status" value="1"/>
</dbReference>
<proteinExistence type="predicted"/>
<evidence type="ECO:0000256" key="2">
    <source>
        <dbReference type="ARBA" id="ARBA00023125"/>
    </source>
</evidence>
<dbReference type="Pfam" id="PF00532">
    <property type="entry name" value="Peripla_BP_1"/>
    <property type="match status" value="1"/>
</dbReference>
<name>A0A7C4GHD8_9BACT</name>
<dbReference type="GO" id="GO:0003700">
    <property type="term" value="F:DNA-binding transcription factor activity"/>
    <property type="evidence" value="ECO:0007669"/>
    <property type="project" value="TreeGrafter"/>
</dbReference>
<dbReference type="SMART" id="SM00354">
    <property type="entry name" value="HTH_LACI"/>
    <property type="match status" value="1"/>
</dbReference>
<protein>
    <submittedName>
        <fullName evidence="5">LacI family transcriptional regulator</fullName>
    </submittedName>
</protein>
<dbReference type="PANTHER" id="PTHR30146:SF154">
    <property type="entry name" value="TRANSCRIPTION REGULATOR, MEMBER OF GALR FAMILY"/>
    <property type="match status" value="1"/>
</dbReference>
<evidence type="ECO:0000313" key="5">
    <source>
        <dbReference type="EMBL" id="HGU39987.1"/>
    </source>
</evidence>
<dbReference type="InterPro" id="IPR001761">
    <property type="entry name" value="Peripla_BP/Lac1_sug-bd_dom"/>
</dbReference>
<keyword evidence="3" id="KW-0804">Transcription</keyword>
<dbReference type="AlphaFoldDB" id="A0A7C4GHD8"/>
<dbReference type="InterPro" id="IPR010982">
    <property type="entry name" value="Lambda_DNA-bd_dom_sf"/>
</dbReference>
<dbReference type="InterPro" id="IPR000843">
    <property type="entry name" value="HTH_LacI"/>
</dbReference>
<gene>
    <name evidence="5" type="ORF">ENT77_02140</name>
</gene>